<dbReference type="PRINTS" id="PR00481">
    <property type="entry name" value="LAMNOPPTDASE"/>
</dbReference>
<dbReference type="InterPro" id="IPR008283">
    <property type="entry name" value="Peptidase_M17_N"/>
</dbReference>
<evidence type="ECO:0000256" key="3">
    <source>
        <dbReference type="ARBA" id="ARBA00022670"/>
    </source>
</evidence>
<evidence type="ECO:0000313" key="10">
    <source>
        <dbReference type="EMBL" id="GAA2521018.1"/>
    </source>
</evidence>
<comment type="function">
    <text evidence="6">Presumably involved in the processing and regular turnover of intracellular proteins. Catalyzes the removal of unsubstituted N-terminal amino acids from various peptides.</text>
</comment>
<name>A0ABN3NGF0_9ACTN</name>
<feature type="domain" description="Cytosol aminopeptidase" evidence="9">
    <location>
        <begin position="330"/>
        <end position="337"/>
    </location>
</feature>
<dbReference type="Gene3D" id="3.40.630.10">
    <property type="entry name" value="Zn peptidases"/>
    <property type="match status" value="1"/>
</dbReference>
<dbReference type="InterPro" id="IPR000819">
    <property type="entry name" value="Peptidase_M17_C"/>
</dbReference>
<dbReference type="PROSITE" id="PS00631">
    <property type="entry name" value="CYTOSOL_AP"/>
    <property type="match status" value="1"/>
</dbReference>
<dbReference type="InterPro" id="IPR011356">
    <property type="entry name" value="Leucine_aapep/pepB"/>
</dbReference>
<dbReference type="Pfam" id="PF02789">
    <property type="entry name" value="Peptidase_M17_N"/>
    <property type="match status" value="1"/>
</dbReference>
<dbReference type="InterPro" id="IPR043472">
    <property type="entry name" value="Macro_dom-like"/>
</dbReference>
<accession>A0ABN3NGF0</accession>
<dbReference type="SUPFAM" id="SSF53187">
    <property type="entry name" value="Zn-dependent exopeptidases"/>
    <property type="match status" value="1"/>
</dbReference>
<dbReference type="SUPFAM" id="SSF52949">
    <property type="entry name" value="Macro domain-like"/>
    <property type="match status" value="1"/>
</dbReference>
<keyword evidence="3" id="KW-0645">Protease</keyword>
<evidence type="ECO:0000259" key="9">
    <source>
        <dbReference type="PROSITE" id="PS00631"/>
    </source>
</evidence>
<evidence type="ECO:0000313" key="11">
    <source>
        <dbReference type="Proteomes" id="UP001499978"/>
    </source>
</evidence>
<dbReference type="Gene3D" id="3.40.220.10">
    <property type="entry name" value="Leucine Aminopeptidase, subunit E, domain 1"/>
    <property type="match status" value="1"/>
</dbReference>
<comment type="similarity">
    <text evidence="1">Belongs to the peptidase M17 family.</text>
</comment>
<dbReference type="CDD" id="cd00433">
    <property type="entry name" value="Peptidase_M17"/>
    <property type="match status" value="1"/>
</dbReference>
<evidence type="ECO:0000256" key="4">
    <source>
        <dbReference type="ARBA" id="ARBA00022801"/>
    </source>
</evidence>
<evidence type="ECO:0000256" key="8">
    <source>
        <dbReference type="ARBA" id="ARBA00050061"/>
    </source>
</evidence>
<proteinExistence type="inferred from homology"/>
<sequence length="484" mass="50778">MLTIRLAPRRAVSGVLALPVAGSGSTDLARPRDDVALLPEDAAAEAAALVDDADNPGRAGATQILPRPLRRPERLLLVGVGAGDEAGWRAAGAALARQSESTARTVALPPDCDPSVVRGLAEGLWLASYQFVAGGRRRRRGAITVAVDGHERYADALTQAKATVEASCLARDLTNTPSSRKNPAWFAQQVQQAATSRPELSVTVRGPRELAAEGFGGILAVGGGSATPPRFVELSYRPRGARTHVVLVGKGITFDTGGISIKTLDGMKLMRKDMGGAAAVAAATIGAADLGFRTRITTLIPLAENAVSGGSFRPGDIIRHYDGATSEITNTDAEGRLVLADALGYAVRRLRPDVLVNLATLTGANAVALGKRTAAMYSDNDTLAGAFADAAAAAGERVWRMPLPEDYVAYLASDLADLYSAPTQGAGSVVAALYLREFTGDLRDRWLHLDMSAPSWSDRPVDELAKGATGWGVRTLLRWLATVD</sequence>
<evidence type="ECO:0000256" key="7">
    <source>
        <dbReference type="ARBA" id="ARBA00050021"/>
    </source>
</evidence>
<dbReference type="EMBL" id="BAAARY010000006">
    <property type="protein sequence ID" value="GAA2521018.1"/>
    <property type="molecule type" value="Genomic_DNA"/>
</dbReference>
<protein>
    <recommendedName>
        <fullName evidence="7">Probable cytosol aminopeptidase</fullName>
    </recommendedName>
    <alternativeName>
        <fullName evidence="8">Leucine aminopeptidase</fullName>
    </alternativeName>
    <alternativeName>
        <fullName evidence="5">Leucyl aminopeptidase</fullName>
    </alternativeName>
</protein>
<dbReference type="PANTHER" id="PTHR11963:SF23">
    <property type="entry name" value="CYTOSOL AMINOPEPTIDASE"/>
    <property type="match status" value="1"/>
</dbReference>
<dbReference type="PANTHER" id="PTHR11963">
    <property type="entry name" value="LEUCINE AMINOPEPTIDASE-RELATED"/>
    <property type="match status" value="1"/>
</dbReference>
<evidence type="ECO:0000256" key="6">
    <source>
        <dbReference type="ARBA" id="ARBA00049972"/>
    </source>
</evidence>
<dbReference type="Proteomes" id="UP001499978">
    <property type="component" value="Unassembled WGS sequence"/>
</dbReference>
<gene>
    <name evidence="10" type="ORF">GCM10010201_18430</name>
</gene>
<keyword evidence="11" id="KW-1185">Reference proteome</keyword>
<keyword evidence="2" id="KW-0031">Aminopeptidase</keyword>
<evidence type="ECO:0000256" key="2">
    <source>
        <dbReference type="ARBA" id="ARBA00022438"/>
    </source>
</evidence>
<evidence type="ECO:0000256" key="1">
    <source>
        <dbReference type="ARBA" id="ARBA00009528"/>
    </source>
</evidence>
<reference evidence="10 11" key="1">
    <citation type="journal article" date="2019" name="Int. J. Syst. Evol. Microbiol.">
        <title>The Global Catalogue of Microorganisms (GCM) 10K type strain sequencing project: providing services to taxonomists for standard genome sequencing and annotation.</title>
        <authorList>
            <consortium name="The Broad Institute Genomics Platform"/>
            <consortium name="The Broad Institute Genome Sequencing Center for Infectious Disease"/>
            <person name="Wu L."/>
            <person name="Ma J."/>
        </authorList>
    </citation>
    <scope>NUCLEOTIDE SEQUENCE [LARGE SCALE GENOMIC DNA]</scope>
    <source>
        <strain evidence="10 11">JCM 3367</strain>
    </source>
</reference>
<evidence type="ECO:0000256" key="5">
    <source>
        <dbReference type="ARBA" id="ARBA00033172"/>
    </source>
</evidence>
<organism evidence="10 11">
    <name type="scientific">Pilimelia columellifera subsp. columellifera</name>
    <dbReference type="NCBI Taxonomy" id="706583"/>
    <lineage>
        <taxon>Bacteria</taxon>
        <taxon>Bacillati</taxon>
        <taxon>Actinomycetota</taxon>
        <taxon>Actinomycetes</taxon>
        <taxon>Micromonosporales</taxon>
        <taxon>Micromonosporaceae</taxon>
        <taxon>Pilimelia</taxon>
    </lineage>
</organism>
<comment type="caution">
    <text evidence="10">The sequence shown here is derived from an EMBL/GenBank/DDBJ whole genome shotgun (WGS) entry which is preliminary data.</text>
</comment>
<dbReference type="RefSeq" id="WP_425565562.1">
    <property type="nucleotide sequence ID" value="NZ_BAAARY010000006.1"/>
</dbReference>
<keyword evidence="4" id="KW-0378">Hydrolase</keyword>
<dbReference type="Pfam" id="PF00883">
    <property type="entry name" value="Peptidase_M17"/>
    <property type="match status" value="1"/>
</dbReference>